<protein>
    <submittedName>
        <fullName evidence="2">Uncharacterized protein</fullName>
    </submittedName>
</protein>
<gene>
    <name evidence="2" type="ORF">S01H1_69221</name>
</gene>
<accession>X0X4U2</accession>
<reference evidence="2" key="1">
    <citation type="journal article" date="2014" name="Front. Microbiol.">
        <title>High frequency of phylogenetically diverse reductive dehalogenase-homologous genes in deep subseafloor sedimentary metagenomes.</title>
        <authorList>
            <person name="Kawai M."/>
            <person name="Futagami T."/>
            <person name="Toyoda A."/>
            <person name="Takaki Y."/>
            <person name="Nishi S."/>
            <person name="Hori S."/>
            <person name="Arai W."/>
            <person name="Tsubouchi T."/>
            <person name="Morono Y."/>
            <person name="Uchiyama I."/>
            <person name="Ito T."/>
            <person name="Fujiyama A."/>
            <person name="Inagaki F."/>
            <person name="Takami H."/>
        </authorList>
    </citation>
    <scope>NUCLEOTIDE SEQUENCE</scope>
    <source>
        <strain evidence="2">Expedition CK06-06</strain>
    </source>
</reference>
<proteinExistence type="predicted"/>
<comment type="caution">
    <text evidence="2">The sequence shown here is derived from an EMBL/GenBank/DDBJ whole genome shotgun (WGS) entry which is preliminary data.</text>
</comment>
<sequence>LFGRWIPLYEEKRKQEIISDKLKTPEGREKLASSMMDGSEEK</sequence>
<name>X0X4U2_9ZZZZ</name>
<dbReference type="AlphaFoldDB" id="X0X4U2"/>
<dbReference type="EMBL" id="BARS01045943">
    <property type="protein sequence ID" value="GAG38269.1"/>
    <property type="molecule type" value="Genomic_DNA"/>
</dbReference>
<organism evidence="2">
    <name type="scientific">marine sediment metagenome</name>
    <dbReference type="NCBI Taxonomy" id="412755"/>
    <lineage>
        <taxon>unclassified sequences</taxon>
        <taxon>metagenomes</taxon>
        <taxon>ecological metagenomes</taxon>
    </lineage>
</organism>
<evidence type="ECO:0000256" key="1">
    <source>
        <dbReference type="SAM" id="MobiDB-lite"/>
    </source>
</evidence>
<feature type="non-terminal residue" evidence="2">
    <location>
        <position position="1"/>
    </location>
</feature>
<feature type="region of interest" description="Disordered" evidence="1">
    <location>
        <begin position="20"/>
        <end position="42"/>
    </location>
</feature>
<feature type="compositionally biased region" description="Basic and acidic residues" evidence="1">
    <location>
        <begin position="20"/>
        <end position="31"/>
    </location>
</feature>
<evidence type="ECO:0000313" key="2">
    <source>
        <dbReference type="EMBL" id="GAG38269.1"/>
    </source>
</evidence>